<gene>
    <name evidence="9" type="primary">trpF</name>
    <name evidence="11" type="ORF">RGC78_14720</name>
</gene>
<evidence type="ECO:0000259" key="10">
    <source>
        <dbReference type="Pfam" id="PF00697"/>
    </source>
</evidence>
<evidence type="ECO:0000256" key="4">
    <source>
        <dbReference type="ARBA" id="ARBA00022272"/>
    </source>
</evidence>
<evidence type="ECO:0000256" key="8">
    <source>
        <dbReference type="ARBA" id="ARBA00023235"/>
    </source>
</evidence>
<dbReference type="Proteomes" id="UP001256646">
    <property type="component" value="Unassembled WGS sequence"/>
</dbReference>
<dbReference type="PANTHER" id="PTHR42894">
    <property type="entry name" value="N-(5'-PHOSPHORIBOSYL)ANTHRANILATE ISOMERASE"/>
    <property type="match status" value="1"/>
</dbReference>
<evidence type="ECO:0000256" key="3">
    <source>
        <dbReference type="ARBA" id="ARBA00012572"/>
    </source>
</evidence>
<dbReference type="HAMAP" id="MF_00135">
    <property type="entry name" value="PRAI"/>
    <property type="match status" value="1"/>
</dbReference>
<proteinExistence type="inferred from homology"/>
<comment type="similarity">
    <text evidence="9">Belongs to the TrpF family.</text>
</comment>
<accession>A0ABU1EK03</accession>
<comment type="pathway">
    <text evidence="2 9">Amino-acid biosynthesis; L-tryptophan biosynthesis; L-tryptophan from chorismate: step 3/5.</text>
</comment>
<evidence type="ECO:0000313" key="11">
    <source>
        <dbReference type="EMBL" id="MDR5588720.1"/>
    </source>
</evidence>
<dbReference type="InterPro" id="IPR044643">
    <property type="entry name" value="TrpF_fam"/>
</dbReference>
<sequence length="209" mass="23798">MIKVKICGITSLREISYLNILKPDYVGFVFAKSKRQIEKSKCKILSDLLIQDIKKVGVFRNNSIEEILEVVNYVSLDVIQIHGDENNEYIKNLRKALDSNIAIWKAILIDEKVKKVDLKKYKSLIENFVLDGVSPGSGRNFNWNNTKLSSDIKFFLAGGINEENVLDAIKILKPNGIDVSSGVESINENGERLKSFYKMKDLIMKVRKN</sequence>
<dbReference type="InterPro" id="IPR011060">
    <property type="entry name" value="RibuloseP-bd_barrel"/>
</dbReference>
<dbReference type="Gene3D" id="3.20.20.70">
    <property type="entry name" value="Aldolase class I"/>
    <property type="match status" value="1"/>
</dbReference>
<name>A0ABU1EK03_9CLOT</name>
<evidence type="ECO:0000256" key="2">
    <source>
        <dbReference type="ARBA" id="ARBA00004664"/>
    </source>
</evidence>
<reference evidence="11 12" key="1">
    <citation type="submission" date="2023-09" db="EMBL/GenBank/DDBJ databases">
        <authorList>
            <person name="Zhai L."/>
        </authorList>
    </citation>
    <scope>NUCLEOTIDE SEQUENCE [LARGE SCALE GENOMIC DNA]</scope>
    <source>
        <strain evidence="11 12">5 N-1</strain>
    </source>
</reference>
<dbReference type="PANTHER" id="PTHR42894:SF1">
    <property type="entry name" value="N-(5'-PHOSPHORIBOSYL)ANTHRANILATE ISOMERASE"/>
    <property type="match status" value="1"/>
</dbReference>
<dbReference type="GO" id="GO:0016853">
    <property type="term" value="F:isomerase activity"/>
    <property type="evidence" value="ECO:0007669"/>
    <property type="project" value="UniProtKB-KW"/>
</dbReference>
<keyword evidence="6 9" id="KW-0822">Tryptophan biosynthesis</keyword>
<keyword evidence="7 9" id="KW-0057">Aromatic amino acid biosynthesis</keyword>
<dbReference type="RefSeq" id="WP_309556887.1">
    <property type="nucleotide sequence ID" value="NZ_JAVJAN010000052.1"/>
</dbReference>
<dbReference type="EMBL" id="JAVJAN010000052">
    <property type="protein sequence ID" value="MDR5588720.1"/>
    <property type="molecule type" value="Genomic_DNA"/>
</dbReference>
<evidence type="ECO:0000256" key="7">
    <source>
        <dbReference type="ARBA" id="ARBA00023141"/>
    </source>
</evidence>
<dbReference type="EC" id="5.3.1.24" evidence="3 9"/>
<feature type="domain" description="N-(5'phosphoribosyl) anthranilate isomerase (PRAI)" evidence="10">
    <location>
        <begin position="4"/>
        <end position="185"/>
    </location>
</feature>
<comment type="catalytic activity">
    <reaction evidence="1 9">
        <text>N-(5-phospho-beta-D-ribosyl)anthranilate = 1-(2-carboxyphenylamino)-1-deoxy-D-ribulose 5-phosphate</text>
        <dbReference type="Rhea" id="RHEA:21540"/>
        <dbReference type="ChEBI" id="CHEBI:18277"/>
        <dbReference type="ChEBI" id="CHEBI:58613"/>
        <dbReference type="EC" id="5.3.1.24"/>
    </reaction>
</comment>
<dbReference type="InterPro" id="IPR001240">
    <property type="entry name" value="PRAI_dom"/>
</dbReference>
<comment type="caution">
    <text evidence="11">The sequence shown here is derived from an EMBL/GenBank/DDBJ whole genome shotgun (WGS) entry which is preliminary data.</text>
</comment>
<protein>
    <recommendedName>
        <fullName evidence="4 9">N-(5'-phosphoribosyl)anthranilate isomerase</fullName>
        <shortName evidence="9">PRAI</shortName>
        <ecNumber evidence="3 9">5.3.1.24</ecNumber>
    </recommendedName>
</protein>
<keyword evidence="5 9" id="KW-0028">Amino-acid biosynthesis</keyword>
<evidence type="ECO:0000313" key="12">
    <source>
        <dbReference type="Proteomes" id="UP001256646"/>
    </source>
</evidence>
<evidence type="ECO:0000256" key="5">
    <source>
        <dbReference type="ARBA" id="ARBA00022605"/>
    </source>
</evidence>
<evidence type="ECO:0000256" key="1">
    <source>
        <dbReference type="ARBA" id="ARBA00001164"/>
    </source>
</evidence>
<evidence type="ECO:0000256" key="6">
    <source>
        <dbReference type="ARBA" id="ARBA00022822"/>
    </source>
</evidence>
<dbReference type="InterPro" id="IPR013785">
    <property type="entry name" value="Aldolase_TIM"/>
</dbReference>
<organism evidence="11 12">
    <name type="scientific">Clostridium aquiflavi</name>
    <dbReference type="NCBI Taxonomy" id="3073603"/>
    <lineage>
        <taxon>Bacteria</taxon>
        <taxon>Bacillati</taxon>
        <taxon>Bacillota</taxon>
        <taxon>Clostridia</taxon>
        <taxon>Eubacteriales</taxon>
        <taxon>Clostridiaceae</taxon>
        <taxon>Clostridium</taxon>
    </lineage>
</organism>
<dbReference type="Pfam" id="PF00697">
    <property type="entry name" value="PRAI"/>
    <property type="match status" value="1"/>
</dbReference>
<evidence type="ECO:0000256" key="9">
    <source>
        <dbReference type="HAMAP-Rule" id="MF_00135"/>
    </source>
</evidence>
<keyword evidence="12" id="KW-1185">Reference proteome</keyword>
<dbReference type="CDD" id="cd00405">
    <property type="entry name" value="PRAI"/>
    <property type="match status" value="1"/>
</dbReference>
<dbReference type="SUPFAM" id="SSF51366">
    <property type="entry name" value="Ribulose-phoshate binding barrel"/>
    <property type="match status" value="1"/>
</dbReference>
<keyword evidence="8 9" id="KW-0413">Isomerase</keyword>